<protein>
    <submittedName>
        <fullName evidence="1">Uncharacterized protein</fullName>
    </submittedName>
</protein>
<dbReference type="EMBL" id="JSZA02000070">
    <property type="protein sequence ID" value="KHD06121.2"/>
    <property type="molecule type" value="Genomic_DNA"/>
</dbReference>
<accession>A0A0A6RQG9</accession>
<reference evidence="1 2" key="1">
    <citation type="journal article" date="2016" name="Front. Microbiol.">
        <title>Single-Cell (Meta-)Genomics of a Dimorphic Candidatus Thiomargarita nelsonii Reveals Genomic Plasticity.</title>
        <authorList>
            <person name="Flood B.E."/>
            <person name="Fliss P."/>
            <person name="Jones D.S."/>
            <person name="Dick G.J."/>
            <person name="Jain S."/>
            <person name="Kaster A.K."/>
            <person name="Winkel M."/>
            <person name="Mussmann M."/>
            <person name="Bailey J."/>
        </authorList>
    </citation>
    <scope>NUCLEOTIDE SEQUENCE [LARGE SCALE GENOMIC DNA]</scope>
    <source>
        <strain evidence="1">Hydrate Ridge</strain>
    </source>
</reference>
<evidence type="ECO:0000313" key="1">
    <source>
        <dbReference type="EMBL" id="KHD06121.2"/>
    </source>
</evidence>
<gene>
    <name evidence="1" type="ORF">PN36_18125</name>
</gene>
<proteinExistence type="predicted"/>
<keyword evidence="2" id="KW-1185">Reference proteome</keyword>
<name>A0A0A6RQG9_9GAMM</name>
<evidence type="ECO:0000313" key="2">
    <source>
        <dbReference type="Proteomes" id="UP000030428"/>
    </source>
</evidence>
<dbReference type="Proteomes" id="UP000030428">
    <property type="component" value="Unassembled WGS sequence"/>
</dbReference>
<comment type="caution">
    <text evidence="1">The sequence shown here is derived from an EMBL/GenBank/DDBJ whole genome shotgun (WGS) entry which is preliminary data.</text>
</comment>
<sequence>MSENKAQVAKFIDNKTLLLGNEGGKFCLYDIEHSSTGCDYSVKTTEHFELEIMRTLKVNAIKLRIFCRVGRGNPLWLPAAPTKPLKFLTMVGFALALPTLQYLLT</sequence>
<organism evidence="1 2">
    <name type="scientific">Candidatus Thiomargarita nelsonii</name>
    <dbReference type="NCBI Taxonomy" id="1003181"/>
    <lineage>
        <taxon>Bacteria</taxon>
        <taxon>Pseudomonadati</taxon>
        <taxon>Pseudomonadota</taxon>
        <taxon>Gammaproteobacteria</taxon>
        <taxon>Thiotrichales</taxon>
        <taxon>Thiotrichaceae</taxon>
        <taxon>Thiomargarita</taxon>
    </lineage>
</organism>
<dbReference type="AlphaFoldDB" id="A0A0A6RQG9"/>